<evidence type="ECO:0000259" key="2">
    <source>
        <dbReference type="Pfam" id="PF00004"/>
    </source>
</evidence>
<dbReference type="SUPFAM" id="SSF52540">
    <property type="entry name" value="P-loop containing nucleoside triphosphate hydrolases"/>
    <property type="match status" value="1"/>
</dbReference>
<accession>A0A1I8AZ99</accession>
<protein>
    <submittedName>
        <fullName evidence="4">ATPase_AAA_core domain-containing protein</fullName>
    </submittedName>
</protein>
<evidence type="ECO:0000256" key="1">
    <source>
        <dbReference type="SAM" id="MobiDB-lite"/>
    </source>
</evidence>
<dbReference type="AlphaFoldDB" id="A0A1I8AZ99"/>
<organism evidence="3 4">
    <name type="scientific">Meloidogyne hapla</name>
    <name type="common">Root-knot nematode worm</name>
    <dbReference type="NCBI Taxonomy" id="6305"/>
    <lineage>
        <taxon>Eukaryota</taxon>
        <taxon>Metazoa</taxon>
        <taxon>Ecdysozoa</taxon>
        <taxon>Nematoda</taxon>
        <taxon>Chromadorea</taxon>
        <taxon>Rhabditida</taxon>
        <taxon>Tylenchina</taxon>
        <taxon>Tylenchomorpha</taxon>
        <taxon>Tylenchoidea</taxon>
        <taxon>Meloidogynidae</taxon>
        <taxon>Meloidogyninae</taxon>
        <taxon>Meloidogyne</taxon>
    </lineage>
</organism>
<dbReference type="GO" id="GO:0016887">
    <property type="term" value="F:ATP hydrolysis activity"/>
    <property type="evidence" value="ECO:0007669"/>
    <property type="project" value="InterPro"/>
</dbReference>
<dbReference type="Pfam" id="PF00004">
    <property type="entry name" value="AAA"/>
    <property type="match status" value="1"/>
</dbReference>
<feature type="region of interest" description="Disordered" evidence="1">
    <location>
        <begin position="245"/>
        <end position="265"/>
    </location>
</feature>
<dbReference type="GO" id="GO:0005524">
    <property type="term" value="F:ATP binding"/>
    <property type="evidence" value="ECO:0007669"/>
    <property type="project" value="InterPro"/>
</dbReference>
<dbReference type="GO" id="GO:0005634">
    <property type="term" value="C:nucleus"/>
    <property type="evidence" value="ECO:0007669"/>
    <property type="project" value="TreeGrafter"/>
</dbReference>
<dbReference type="Proteomes" id="UP000095281">
    <property type="component" value="Unplaced"/>
</dbReference>
<proteinExistence type="predicted"/>
<keyword evidence="3" id="KW-1185">Reference proteome</keyword>
<name>A0A1I8AZ99_MELHA</name>
<dbReference type="WBParaSite" id="MhA1_Contig108.frz3.gene50">
    <property type="protein sequence ID" value="MhA1_Contig108.frz3.gene50"/>
    <property type="gene ID" value="MhA1_Contig108.frz3.gene50"/>
</dbReference>
<feature type="compositionally biased region" description="Basic and acidic residues" evidence="1">
    <location>
        <begin position="245"/>
        <end position="259"/>
    </location>
</feature>
<dbReference type="GO" id="GO:0003677">
    <property type="term" value="F:DNA binding"/>
    <property type="evidence" value="ECO:0007669"/>
    <property type="project" value="TreeGrafter"/>
</dbReference>
<feature type="compositionally biased region" description="Polar residues" evidence="1">
    <location>
        <begin position="362"/>
        <end position="372"/>
    </location>
</feature>
<dbReference type="InterPro" id="IPR027417">
    <property type="entry name" value="P-loop_NTPase"/>
</dbReference>
<feature type="region of interest" description="Disordered" evidence="1">
    <location>
        <begin position="1"/>
        <end position="50"/>
    </location>
</feature>
<sequence length="694" mass="80354">MVGKRVYNSKKKEEENAVKVVRQKTPTSPTPEPPAKKTRSKSSRKVQFNANPQILEITPLVEKPAGVVRMPEASKSVEEDMNSPTKAADELIVMLNDPLMDKLIKSENCDDNSQQSIEIIDASQTFTKPPAVKIKENSSKEIRPIPLLTLDDEPPQQATENNDTLENVTLPLMDQHVLNDLEHYAFLKGKSKLASGKRLLWSQLFMPKRQEDFIGKSKADFLQLNEWLEKWYKRINIEKEKHIEEENKKKKKKKDEENKRKRRRSSNKFFEEELTDDYEEEDNDFEFNFEEPILNPAIISGPNGCGKSAMVYQSAKECKFEVIEISSSSKRDGQSLKQKVAGALENHNVVQSQKQSDIRSLFGNNKTPQTDDSNNKKQQNDFSLLLIDECDLIYESDSNFWPTLRQICLESKIPIVLTCNDLEYVLLEIGKDVGNKDDFFVIQMERPSDRLFVQYLRHWFFGFTKYYHKTCSLFNLTTAKNKDPRAVLNSLHFGLWDLDISNDSSNRRSTSIEKEENFNLKEYQQRTKVLSKLDAAFGPDGKNISILTKCSINLDFNNEEEFLNNFCTEMEKQNNLRSKFFAYFDMDKSDLVLHPIVYKEIIKMFCLRSSNKLYSLRETCLYHLPCLLSIHQSWVSKINSLKQQYRQRDGSNLFSQSPRRVPPHPFDIVDTVTGAMLDQNKSLSSVIDQFQFPP</sequence>
<dbReference type="PANTHER" id="PTHR23389:SF21">
    <property type="entry name" value="ATPASE FAMILY AAA DOMAIN-CONTAINING PROTEIN 5"/>
    <property type="match status" value="1"/>
</dbReference>
<dbReference type="InterPro" id="IPR003959">
    <property type="entry name" value="ATPase_AAA_core"/>
</dbReference>
<dbReference type="PANTHER" id="PTHR23389">
    <property type="entry name" value="CHROMOSOME TRANSMISSION FIDELITY FACTOR 18"/>
    <property type="match status" value="1"/>
</dbReference>
<dbReference type="Gene3D" id="3.40.50.300">
    <property type="entry name" value="P-loop containing nucleotide triphosphate hydrolases"/>
    <property type="match status" value="1"/>
</dbReference>
<evidence type="ECO:0000313" key="4">
    <source>
        <dbReference type="WBParaSite" id="MhA1_Contig108.frz3.gene50"/>
    </source>
</evidence>
<feature type="domain" description="ATPase AAA-type core" evidence="2">
    <location>
        <begin position="298"/>
        <end position="397"/>
    </location>
</feature>
<feature type="region of interest" description="Disordered" evidence="1">
    <location>
        <begin position="348"/>
        <end position="377"/>
    </location>
</feature>
<evidence type="ECO:0000313" key="3">
    <source>
        <dbReference type="Proteomes" id="UP000095281"/>
    </source>
</evidence>
<reference evidence="4" key="1">
    <citation type="submission" date="2016-11" db="UniProtKB">
        <authorList>
            <consortium name="WormBaseParasite"/>
        </authorList>
    </citation>
    <scope>IDENTIFICATION</scope>
</reference>